<comment type="caution">
    <text evidence="4">The sequence shown here is derived from an EMBL/GenBank/DDBJ whole genome shotgun (WGS) entry which is preliminary data.</text>
</comment>
<evidence type="ECO:0000256" key="2">
    <source>
        <dbReference type="SAM" id="Phobius"/>
    </source>
</evidence>
<name>A0AA43ZEW4_9HYPH</name>
<keyword evidence="2" id="KW-1133">Transmembrane helix</keyword>
<keyword evidence="2" id="KW-0472">Membrane</keyword>
<feature type="compositionally biased region" description="Polar residues" evidence="1">
    <location>
        <begin position="13"/>
        <end position="26"/>
    </location>
</feature>
<feature type="region of interest" description="Disordered" evidence="1">
    <location>
        <begin position="12"/>
        <end position="36"/>
    </location>
</feature>
<dbReference type="Pfam" id="PF10908">
    <property type="entry name" value="Tlde1_dom"/>
    <property type="match status" value="1"/>
</dbReference>
<feature type="transmembrane region" description="Helical" evidence="2">
    <location>
        <begin position="40"/>
        <end position="59"/>
    </location>
</feature>
<organism evidence="4 5">
    <name type="scientific">Ferranicluibacter rubi</name>
    <dbReference type="NCBI Taxonomy" id="2715133"/>
    <lineage>
        <taxon>Bacteria</taxon>
        <taxon>Pseudomonadati</taxon>
        <taxon>Pseudomonadota</taxon>
        <taxon>Alphaproteobacteria</taxon>
        <taxon>Hyphomicrobiales</taxon>
        <taxon>Rhizobiaceae</taxon>
        <taxon>Ferranicluibacter</taxon>
    </lineage>
</organism>
<evidence type="ECO:0000256" key="1">
    <source>
        <dbReference type="SAM" id="MobiDB-lite"/>
    </source>
</evidence>
<reference evidence="4" key="1">
    <citation type="submission" date="2020-03" db="EMBL/GenBank/DDBJ databases">
        <title>Ferranicluibacter endophyticum gen. nov., sp. nov., a new genus isolated from Rubus ulmifolius Schott. stem.</title>
        <authorList>
            <person name="Roca-Couso R."/>
            <person name="Flores-Felix J.D."/>
            <person name="Igual J.M."/>
            <person name="Rivas R."/>
        </authorList>
    </citation>
    <scope>NUCLEOTIDE SEQUENCE</scope>
    <source>
        <strain evidence="4">CRRU44</strain>
    </source>
</reference>
<evidence type="ECO:0000259" key="3">
    <source>
        <dbReference type="Pfam" id="PF10908"/>
    </source>
</evidence>
<proteinExistence type="predicted"/>
<dbReference type="RefSeq" id="WP_167129299.1">
    <property type="nucleotide sequence ID" value="NZ_JAANCM010000005.1"/>
</dbReference>
<keyword evidence="5" id="KW-1185">Reference proteome</keyword>
<feature type="domain" description="Tlde1" evidence="3">
    <location>
        <begin position="281"/>
        <end position="383"/>
    </location>
</feature>
<dbReference type="EMBL" id="JAANCM010000005">
    <property type="protein sequence ID" value="NHT76585.1"/>
    <property type="molecule type" value="Genomic_DNA"/>
</dbReference>
<gene>
    <name evidence="4" type="ORF">G8E10_12620</name>
</gene>
<sequence>MALAIENVRQIDTRSQTRPLRQQSPSPHKAGPAKTQRSRLFPAVLAAGVGLAGVGWLMATILTMHGVAGDLATGGRPTFQTSLGLNAIPRGPVGERTVHVAKFSRLVKTPVVAVAAAKTQPQMASASTVHRIVLAALPPKPATPAATAAPVQVASLDARADVAVPLRENAMLEPDARPTGSLPKPFSLVLNDDETTEHLPDLGPLPLSRPGIAIEADDAPTASERPRKPPVQLAYAKPNAAIDMDDDEPSMAPRKPLFGNRKGVAYYDISAGVVHMPNGERLEAHSGIGKLRDNPDAVHIPMKGPTPPGTYKVTMRESLFHGVEAVRLTPIDGVAPHGRVGLLAHSYLLRNRGDSHGCVAFADYPRFLKAFKRGEVTQMVIVRSMKGGFSKPAKTLASLFSRNG</sequence>
<dbReference type="InterPro" id="IPR021225">
    <property type="entry name" value="Tlde1_dom"/>
</dbReference>
<accession>A0AA43ZEW4</accession>
<evidence type="ECO:0000313" key="4">
    <source>
        <dbReference type="EMBL" id="NHT76585.1"/>
    </source>
</evidence>
<protein>
    <submittedName>
        <fullName evidence="4">DUF2778 domain-containing protein</fullName>
    </submittedName>
</protein>
<dbReference type="AlphaFoldDB" id="A0AA43ZEW4"/>
<keyword evidence="2" id="KW-0812">Transmembrane</keyword>
<evidence type="ECO:0000313" key="5">
    <source>
        <dbReference type="Proteomes" id="UP001155840"/>
    </source>
</evidence>
<dbReference type="Proteomes" id="UP001155840">
    <property type="component" value="Unassembled WGS sequence"/>
</dbReference>